<evidence type="ECO:0000313" key="2">
    <source>
        <dbReference type="Proteomes" id="UP000254079"/>
    </source>
</evidence>
<protein>
    <submittedName>
        <fullName evidence="1">Uncharacterized protein</fullName>
    </submittedName>
</protein>
<name>A0A376U8J9_ECOLX</name>
<organism evidence="1 2">
    <name type="scientific">Escherichia coli</name>
    <dbReference type="NCBI Taxonomy" id="562"/>
    <lineage>
        <taxon>Bacteria</taxon>
        <taxon>Pseudomonadati</taxon>
        <taxon>Pseudomonadota</taxon>
        <taxon>Gammaproteobacteria</taxon>
        <taxon>Enterobacterales</taxon>
        <taxon>Enterobacteriaceae</taxon>
        <taxon>Escherichia</taxon>
    </lineage>
</organism>
<dbReference type="Proteomes" id="UP000254079">
    <property type="component" value="Unassembled WGS sequence"/>
</dbReference>
<gene>
    <name evidence="1" type="ORF">NCTC8622_04772</name>
</gene>
<accession>A0A376U8J9</accession>
<reference evidence="1 2" key="1">
    <citation type="submission" date="2018-06" db="EMBL/GenBank/DDBJ databases">
        <authorList>
            <consortium name="Pathogen Informatics"/>
            <person name="Doyle S."/>
        </authorList>
    </citation>
    <scope>NUCLEOTIDE SEQUENCE [LARGE SCALE GENOMIC DNA]</scope>
    <source>
        <strain evidence="1 2">NCTC8622</strain>
    </source>
</reference>
<sequence>MAILVTQHAFQRGFVFWLAAGETVCQVTACQLRTMNGRRFRLFYPGEISRASLARTFNDSDLLRVTIVDFIRLLN</sequence>
<dbReference type="AlphaFoldDB" id="A0A376U8J9"/>
<dbReference type="EMBL" id="UGCP01000002">
    <property type="protein sequence ID" value="STI85669.1"/>
    <property type="molecule type" value="Genomic_DNA"/>
</dbReference>
<proteinExistence type="predicted"/>
<evidence type="ECO:0000313" key="1">
    <source>
        <dbReference type="EMBL" id="STI85669.1"/>
    </source>
</evidence>